<keyword evidence="3" id="KW-1185">Reference proteome</keyword>
<evidence type="ECO:0000313" key="3">
    <source>
        <dbReference type="Proteomes" id="UP001152300"/>
    </source>
</evidence>
<feature type="compositionally biased region" description="Basic and acidic residues" evidence="1">
    <location>
        <begin position="207"/>
        <end position="223"/>
    </location>
</feature>
<evidence type="ECO:0000313" key="2">
    <source>
        <dbReference type="EMBL" id="KAJ8059962.1"/>
    </source>
</evidence>
<comment type="caution">
    <text evidence="2">The sequence shown here is derived from an EMBL/GenBank/DDBJ whole genome shotgun (WGS) entry which is preliminary data.</text>
</comment>
<dbReference type="OrthoDB" id="3550157at2759"/>
<reference evidence="2" key="1">
    <citation type="submission" date="2022-11" db="EMBL/GenBank/DDBJ databases">
        <title>Genome Resource of Sclerotinia nivalis Strain SnTB1, a Plant Pathogen Isolated from American Ginseng.</title>
        <authorList>
            <person name="Fan S."/>
        </authorList>
    </citation>
    <scope>NUCLEOTIDE SEQUENCE</scope>
    <source>
        <strain evidence="2">SnTB1</strain>
    </source>
</reference>
<organism evidence="2 3">
    <name type="scientific">Sclerotinia nivalis</name>
    <dbReference type="NCBI Taxonomy" id="352851"/>
    <lineage>
        <taxon>Eukaryota</taxon>
        <taxon>Fungi</taxon>
        <taxon>Dikarya</taxon>
        <taxon>Ascomycota</taxon>
        <taxon>Pezizomycotina</taxon>
        <taxon>Leotiomycetes</taxon>
        <taxon>Helotiales</taxon>
        <taxon>Sclerotiniaceae</taxon>
        <taxon>Sclerotinia</taxon>
    </lineage>
</organism>
<evidence type="ECO:0000256" key="1">
    <source>
        <dbReference type="SAM" id="MobiDB-lite"/>
    </source>
</evidence>
<name>A0A9X0AC09_9HELO</name>
<gene>
    <name evidence="2" type="ORF">OCU04_011578</name>
</gene>
<dbReference type="AlphaFoldDB" id="A0A9X0AC09"/>
<feature type="compositionally biased region" description="Basic residues" evidence="1">
    <location>
        <begin position="224"/>
        <end position="242"/>
    </location>
</feature>
<proteinExistence type="predicted"/>
<dbReference type="Proteomes" id="UP001152300">
    <property type="component" value="Unassembled WGS sequence"/>
</dbReference>
<feature type="region of interest" description="Disordered" evidence="1">
    <location>
        <begin position="207"/>
        <end position="242"/>
    </location>
</feature>
<sequence>MRSHSKLHCYIVVLVSIIILRLARTLVVKAFKDKHNSQAFLSGTLDIVPPNRKMSSIGEAVKKERRVTHLLWKAINSQLELEEATKKLMKDMHEDLENMRASGCSSEDWTTMCEMAQQLVDTLKMLKDQGESDSTVEGKSIELEIKEAIREDVEENIEEDMEDYIEVLMREMHPNLDQIKAAAGLEEDDLHDVFGLAKQMAKPHKFALGEKEEEAIIEKENRSNAKKKGKNKKRASRTAPKH</sequence>
<dbReference type="EMBL" id="JAPEIS010000014">
    <property type="protein sequence ID" value="KAJ8059962.1"/>
    <property type="molecule type" value="Genomic_DNA"/>
</dbReference>
<accession>A0A9X0AC09</accession>
<protein>
    <submittedName>
        <fullName evidence="2">Uncharacterized protein</fullName>
    </submittedName>
</protein>